<dbReference type="InterPro" id="IPR002227">
    <property type="entry name" value="Tyrosinase_Cu-bd"/>
</dbReference>
<dbReference type="Pfam" id="PF00264">
    <property type="entry name" value="Tyrosinase"/>
    <property type="match status" value="1"/>
</dbReference>
<feature type="non-terminal residue" evidence="4">
    <location>
        <position position="247"/>
    </location>
</feature>
<dbReference type="EMBL" id="KZ989309">
    <property type="protein sequence ID" value="RKP26898.1"/>
    <property type="molecule type" value="Genomic_DNA"/>
</dbReference>
<sequence length="247" mass="28429">MQLHTAVHAENCPEAQVKVRKEINDLTSEELQTFFEAVRAIQKREQPDKPSPYDTFSFNHYRYSAYTHGVPIFLPYHRYMLHVVEQELQKKYPSVTIPYWDWTAVSQAPETASIFSPEMFGGNGRCPHSCVEDGVFKDFKPFYYVQGQTSCIQRIFDGGNGKIKPFPIVEHITSMIANSKDWHAFSTAIQITPHGRAHVGLGGGMNTMFSPNDPVFYLHHAFIDKMWYDWQKINPGARVYQYGGQVR</sequence>
<dbReference type="InterPro" id="IPR008922">
    <property type="entry name" value="Di-copper_centre_dom_sf"/>
</dbReference>
<gene>
    <name evidence="4" type="ORF">SYNPS1DRAFT_13505</name>
</gene>
<dbReference type="PANTHER" id="PTHR11474">
    <property type="entry name" value="TYROSINASE FAMILY MEMBER"/>
    <property type="match status" value="1"/>
</dbReference>
<keyword evidence="5" id="KW-1185">Reference proteome</keyword>
<name>A0A4P9Z3E0_9FUNG</name>
<accession>A0A4P9Z3E0</accession>
<dbReference type="InterPro" id="IPR050316">
    <property type="entry name" value="Tyrosinase/Hemocyanin"/>
</dbReference>
<keyword evidence="1" id="KW-0479">Metal-binding</keyword>
<organism evidence="4 5">
    <name type="scientific">Syncephalis pseudoplumigaleata</name>
    <dbReference type="NCBI Taxonomy" id="1712513"/>
    <lineage>
        <taxon>Eukaryota</taxon>
        <taxon>Fungi</taxon>
        <taxon>Fungi incertae sedis</taxon>
        <taxon>Zoopagomycota</taxon>
        <taxon>Zoopagomycotina</taxon>
        <taxon>Zoopagomycetes</taxon>
        <taxon>Zoopagales</taxon>
        <taxon>Piptocephalidaceae</taxon>
        <taxon>Syncephalis</taxon>
    </lineage>
</organism>
<dbReference type="GO" id="GO:0046872">
    <property type="term" value="F:metal ion binding"/>
    <property type="evidence" value="ECO:0007669"/>
    <property type="project" value="UniProtKB-KW"/>
</dbReference>
<reference evidence="5" key="1">
    <citation type="journal article" date="2018" name="Nat. Microbiol.">
        <title>Leveraging single-cell genomics to expand the fungal tree of life.</title>
        <authorList>
            <person name="Ahrendt S.R."/>
            <person name="Quandt C.A."/>
            <person name="Ciobanu D."/>
            <person name="Clum A."/>
            <person name="Salamov A."/>
            <person name="Andreopoulos B."/>
            <person name="Cheng J.F."/>
            <person name="Woyke T."/>
            <person name="Pelin A."/>
            <person name="Henrissat B."/>
            <person name="Reynolds N.K."/>
            <person name="Benny G.L."/>
            <person name="Smith M.E."/>
            <person name="James T.Y."/>
            <person name="Grigoriev I.V."/>
        </authorList>
    </citation>
    <scope>NUCLEOTIDE SEQUENCE [LARGE SCALE GENOMIC DNA]</scope>
    <source>
        <strain evidence="5">Benny S71-1</strain>
    </source>
</reference>
<proteinExistence type="predicted"/>
<keyword evidence="2" id="KW-0186">Copper</keyword>
<dbReference type="OrthoDB" id="6132182at2759"/>
<dbReference type="PRINTS" id="PR00092">
    <property type="entry name" value="TYROSINASE"/>
</dbReference>
<evidence type="ECO:0000256" key="2">
    <source>
        <dbReference type="ARBA" id="ARBA00023008"/>
    </source>
</evidence>
<evidence type="ECO:0000313" key="4">
    <source>
        <dbReference type="EMBL" id="RKP26898.1"/>
    </source>
</evidence>
<dbReference type="PROSITE" id="PS00498">
    <property type="entry name" value="TYROSINASE_2"/>
    <property type="match status" value="1"/>
</dbReference>
<dbReference type="Proteomes" id="UP000278143">
    <property type="component" value="Unassembled WGS sequence"/>
</dbReference>
<dbReference type="Gene3D" id="1.10.1280.10">
    <property type="entry name" value="Di-copper center containing domain from catechol oxidase"/>
    <property type="match status" value="1"/>
</dbReference>
<dbReference type="AlphaFoldDB" id="A0A4P9Z3E0"/>
<evidence type="ECO:0000313" key="5">
    <source>
        <dbReference type="Proteomes" id="UP000278143"/>
    </source>
</evidence>
<evidence type="ECO:0000256" key="1">
    <source>
        <dbReference type="ARBA" id="ARBA00022723"/>
    </source>
</evidence>
<feature type="domain" description="Tyrosinase copper-binding" evidence="3">
    <location>
        <begin position="213"/>
        <end position="224"/>
    </location>
</feature>
<evidence type="ECO:0000259" key="3">
    <source>
        <dbReference type="PROSITE" id="PS00498"/>
    </source>
</evidence>
<dbReference type="GO" id="GO:0016491">
    <property type="term" value="F:oxidoreductase activity"/>
    <property type="evidence" value="ECO:0007669"/>
    <property type="project" value="InterPro"/>
</dbReference>
<dbReference type="PANTHER" id="PTHR11474:SF126">
    <property type="entry name" value="TYROSINASE-LIKE PROTEIN TYR-1-RELATED"/>
    <property type="match status" value="1"/>
</dbReference>
<protein>
    <recommendedName>
        <fullName evidence="3">Tyrosinase copper-binding domain-containing protein</fullName>
    </recommendedName>
</protein>
<dbReference type="SUPFAM" id="SSF48056">
    <property type="entry name" value="Di-copper centre-containing domain"/>
    <property type="match status" value="1"/>
</dbReference>